<protein>
    <submittedName>
        <fullName evidence="1">Uncharacterized protein</fullName>
    </submittedName>
</protein>
<evidence type="ECO:0000313" key="1">
    <source>
        <dbReference type="EMBL" id="TNV71993.1"/>
    </source>
</evidence>
<reference evidence="1" key="1">
    <citation type="submission" date="2019-06" db="EMBL/GenBank/DDBJ databases">
        <authorList>
            <person name="Zheng W."/>
        </authorList>
    </citation>
    <scope>NUCLEOTIDE SEQUENCE</scope>
    <source>
        <strain evidence="1">QDHG01</strain>
    </source>
</reference>
<dbReference type="AlphaFoldDB" id="A0A8J8NBN2"/>
<organism evidence="1 2">
    <name type="scientific">Halteria grandinella</name>
    <dbReference type="NCBI Taxonomy" id="5974"/>
    <lineage>
        <taxon>Eukaryota</taxon>
        <taxon>Sar</taxon>
        <taxon>Alveolata</taxon>
        <taxon>Ciliophora</taxon>
        <taxon>Intramacronucleata</taxon>
        <taxon>Spirotrichea</taxon>
        <taxon>Stichotrichia</taxon>
        <taxon>Sporadotrichida</taxon>
        <taxon>Halteriidae</taxon>
        <taxon>Halteria</taxon>
    </lineage>
</organism>
<keyword evidence="2" id="KW-1185">Reference proteome</keyword>
<comment type="caution">
    <text evidence="1">The sequence shown here is derived from an EMBL/GenBank/DDBJ whole genome shotgun (WGS) entry which is preliminary data.</text>
</comment>
<sequence length="96" mass="11252">MSKQISQQCLRCIYLLSKRIALGYIRYSQKQCCSIPKYNQSNKVWEKSNLHLIVTCQLTMKSFTVSTIVFIESFSTASWEDYQHELIENAIVQDHL</sequence>
<dbReference type="EMBL" id="RRYP01025068">
    <property type="protein sequence ID" value="TNV71993.1"/>
    <property type="molecule type" value="Genomic_DNA"/>
</dbReference>
<gene>
    <name evidence="1" type="ORF">FGO68_gene17735</name>
</gene>
<evidence type="ECO:0000313" key="2">
    <source>
        <dbReference type="Proteomes" id="UP000785679"/>
    </source>
</evidence>
<name>A0A8J8NBN2_HALGN</name>
<accession>A0A8J8NBN2</accession>
<dbReference type="Proteomes" id="UP000785679">
    <property type="component" value="Unassembled WGS sequence"/>
</dbReference>
<proteinExistence type="predicted"/>